<evidence type="ECO:0000259" key="3">
    <source>
        <dbReference type="PROSITE" id="PS50110"/>
    </source>
</evidence>
<evidence type="ECO:0000313" key="4">
    <source>
        <dbReference type="EMBL" id="MEH2554401.1"/>
    </source>
</evidence>
<keyword evidence="1 2" id="KW-0597">Phosphoprotein</keyword>
<evidence type="ECO:0000256" key="1">
    <source>
        <dbReference type="ARBA" id="ARBA00022553"/>
    </source>
</evidence>
<comment type="caution">
    <text evidence="4">The sequence shown here is derived from an EMBL/GenBank/DDBJ whole genome shotgun (WGS) entry which is preliminary data.</text>
</comment>
<dbReference type="CDD" id="cd00156">
    <property type="entry name" value="REC"/>
    <property type="match status" value="1"/>
</dbReference>
<dbReference type="InterPro" id="IPR001789">
    <property type="entry name" value="Sig_transdc_resp-reg_receiver"/>
</dbReference>
<feature type="modified residue" description="4-aspartylphosphate" evidence="2">
    <location>
        <position position="52"/>
    </location>
</feature>
<sequence>MPRVLVVDDQAGVRTIISIVLRIHQFEIVEAESAASALKLFEEASFDLAIVDIFLQGTNGSELIAMLRARVPGLPVIAISGMTALDFLSETPELSDVVCLQKPFRPPDLMRAIEAAQGSRRPSAGAAAAAR</sequence>
<protein>
    <submittedName>
        <fullName evidence="4">DNA-binding NtrC family response regulator</fullName>
    </submittedName>
</protein>
<dbReference type="Proteomes" id="UP001364224">
    <property type="component" value="Unassembled WGS sequence"/>
</dbReference>
<dbReference type="InterPro" id="IPR011006">
    <property type="entry name" value="CheY-like_superfamily"/>
</dbReference>
<gene>
    <name evidence="4" type="ORF">V1286_001930</name>
</gene>
<organism evidence="4 5">
    <name type="scientific">Bradyrhizobium algeriense</name>
    <dbReference type="NCBI Taxonomy" id="634784"/>
    <lineage>
        <taxon>Bacteria</taxon>
        <taxon>Pseudomonadati</taxon>
        <taxon>Pseudomonadota</taxon>
        <taxon>Alphaproteobacteria</taxon>
        <taxon>Hyphomicrobiales</taxon>
        <taxon>Nitrobacteraceae</taxon>
        <taxon>Bradyrhizobium</taxon>
    </lineage>
</organism>
<dbReference type="GO" id="GO:0003677">
    <property type="term" value="F:DNA binding"/>
    <property type="evidence" value="ECO:0007669"/>
    <property type="project" value="UniProtKB-KW"/>
</dbReference>
<dbReference type="Pfam" id="PF00072">
    <property type="entry name" value="Response_reg"/>
    <property type="match status" value="1"/>
</dbReference>
<evidence type="ECO:0000256" key="2">
    <source>
        <dbReference type="PROSITE-ProRule" id="PRU00169"/>
    </source>
</evidence>
<name>A0ABU8B779_9BRAD</name>
<proteinExistence type="predicted"/>
<dbReference type="RefSeq" id="WP_334479138.1">
    <property type="nucleotide sequence ID" value="NZ_JAZHRV010000001.1"/>
</dbReference>
<keyword evidence="4" id="KW-0238">DNA-binding</keyword>
<dbReference type="EMBL" id="JAZHRV010000001">
    <property type="protein sequence ID" value="MEH2554401.1"/>
    <property type="molecule type" value="Genomic_DNA"/>
</dbReference>
<dbReference type="Gene3D" id="3.40.50.2300">
    <property type="match status" value="1"/>
</dbReference>
<dbReference type="PROSITE" id="PS50110">
    <property type="entry name" value="RESPONSE_REGULATORY"/>
    <property type="match status" value="1"/>
</dbReference>
<dbReference type="InterPro" id="IPR050595">
    <property type="entry name" value="Bact_response_regulator"/>
</dbReference>
<dbReference type="PANTHER" id="PTHR44591">
    <property type="entry name" value="STRESS RESPONSE REGULATOR PROTEIN 1"/>
    <property type="match status" value="1"/>
</dbReference>
<dbReference type="PANTHER" id="PTHR44591:SF23">
    <property type="entry name" value="CHEY SUBFAMILY"/>
    <property type="match status" value="1"/>
</dbReference>
<evidence type="ECO:0000313" key="5">
    <source>
        <dbReference type="Proteomes" id="UP001364224"/>
    </source>
</evidence>
<keyword evidence="5" id="KW-1185">Reference proteome</keyword>
<dbReference type="SUPFAM" id="SSF52172">
    <property type="entry name" value="CheY-like"/>
    <property type="match status" value="1"/>
</dbReference>
<reference evidence="4 5" key="1">
    <citation type="submission" date="2024-02" db="EMBL/GenBank/DDBJ databases">
        <title>Adaptive strategies in a cosmopolitan and abundant soil bacterium.</title>
        <authorList>
            <person name="Carini P."/>
        </authorList>
    </citation>
    <scope>NUCLEOTIDE SEQUENCE [LARGE SCALE GENOMIC DNA]</scope>
    <source>
        <strain evidence="4 5">AZCC 1608</strain>
    </source>
</reference>
<feature type="domain" description="Response regulatory" evidence="3">
    <location>
        <begin position="3"/>
        <end position="117"/>
    </location>
</feature>
<dbReference type="SMART" id="SM00448">
    <property type="entry name" value="REC"/>
    <property type="match status" value="1"/>
</dbReference>
<accession>A0ABU8B779</accession>